<protein>
    <submittedName>
        <fullName evidence="2">Membrane protein</fullName>
    </submittedName>
</protein>
<keyword evidence="1" id="KW-0812">Transmembrane</keyword>
<evidence type="ECO:0000313" key="3">
    <source>
        <dbReference type="Proteomes" id="UP000324996"/>
    </source>
</evidence>
<evidence type="ECO:0000256" key="1">
    <source>
        <dbReference type="SAM" id="Phobius"/>
    </source>
</evidence>
<gene>
    <name evidence="2" type="ORF">JCM17846_14860</name>
</gene>
<keyword evidence="1" id="KW-1133">Transmembrane helix</keyword>
<keyword evidence="1" id="KW-0472">Membrane</keyword>
<dbReference type="Proteomes" id="UP000324996">
    <property type="component" value="Unassembled WGS sequence"/>
</dbReference>
<organism evidence="2 3">
    <name type="scientific">Iodidimonas nitroreducens</name>
    <dbReference type="NCBI Taxonomy" id="1236968"/>
    <lineage>
        <taxon>Bacteria</taxon>
        <taxon>Pseudomonadati</taxon>
        <taxon>Pseudomonadota</taxon>
        <taxon>Alphaproteobacteria</taxon>
        <taxon>Iodidimonadales</taxon>
        <taxon>Iodidimonadaceae</taxon>
        <taxon>Iodidimonas</taxon>
    </lineage>
</organism>
<proteinExistence type="predicted"/>
<reference evidence="2 3" key="1">
    <citation type="submission" date="2019-09" db="EMBL/GenBank/DDBJ databases">
        <title>NBRP : Genome information of microbial organism related human and environment.</title>
        <authorList>
            <person name="Hattori M."/>
            <person name="Oshima K."/>
            <person name="Inaba H."/>
            <person name="Suda W."/>
            <person name="Sakamoto M."/>
            <person name="Iino T."/>
            <person name="Kitahara M."/>
            <person name="Oshida Y."/>
            <person name="Iida T."/>
            <person name="Kudo T."/>
            <person name="Itoh T."/>
            <person name="Ohkuma M."/>
        </authorList>
    </citation>
    <scope>NUCLEOTIDE SEQUENCE [LARGE SCALE GENOMIC DNA]</scope>
    <source>
        <strain evidence="2 3">Q-1</strain>
    </source>
</reference>
<dbReference type="Pfam" id="PF06170">
    <property type="entry name" value="DUF983"/>
    <property type="match status" value="1"/>
</dbReference>
<feature type="transmembrane region" description="Helical" evidence="1">
    <location>
        <begin position="73"/>
        <end position="93"/>
    </location>
</feature>
<keyword evidence="3" id="KW-1185">Reference proteome</keyword>
<evidence type="ECO:0000313" key="2">
    <source>
        <dbReference type="EMBL" id="GER03804.1"/>
    </source>
</evidence>
<dbReference type="EMBL" id="BKCN01000006">
    <property type="protein sequence ID" value="GER03804.1"/>
    <property type="molecule type" value="Genomic_DNA"/>
</dbReference>
<comment type="caution">
    <text evidence="2">The sequence shown here is derived from an EMBL/GenBank/DDBJ whole genome shotgun (WGS) entry which is preliminary data.</text>
</comment>
<dbReference type="AlphaFoldDB" id="A0A5A7N7R9"/>
<name>A0A5A7N7R9_9PROT</name>
<dbReference type="InterPro" id="IPR009325">
    <property type="entry name" value="DUF983"/>
</dbReference>
<sequence length="144" mass="15602">MNHEPLNSDQRFGEEANETGSSFLPVSLFKAGLFSRCPRCGNGALYSGFLNIKPSCSSCGLDFSGIDSGDGPAVFIILIVGFIVTFAALFVETQFQPPYWVHVVLWGPLILALSLGLLRPLKAMMVALQYRHKAGEGTSMDDDV</sequence>
<accession>A0A5A7N7R9</accession>
<feature type="transmembrane region" description="Helical" evidence="1">
    <location>
        <begin position="99"/>
        <end position="118"/>
    </location>
</feature>